<evidence type="ECO:0000313" key="4">
    <source>
        <dbReference type="EMBL" id="TYP90981.1"/>
    </source>
</evidence>
<keyword evidence="5" id="KW-1185">Reference proteome</keyword>
<dbReference type="FunFam" id="3.40.1480.10:FF:000002">
    <property type="entry name" value="Glycerate kinase"/>
    <property type="match status" value="1"/>
</dbReference>
<dbReference type="PANTHER" id="PTHR12227">
    <property type="entry name" value="GLYCERATE KINASE"/>
    <property type="match status" value="1"/>
</dbReference>
<name>A0A0F7KD50_9PROT</name>
<dbReference type="AlphaFoldDB" id="A0A0F7KD50"/>
<dbReference type="Proteomes" id="UP000034156">
    <property type="component" value="Chromosome"/>
</dbReference>
<dbReference type="EMBL" id="VNHT01000012">
    <property type="protein sequence ID" value="TYP90981.1"/>
    <property type="molecule type" value="Genomic_DNA"/>
</dbReference>
<dbReference type="InterPro" id="IPR007835">
    <property type="entry name" value="MOFRL"/>
</dbReference>
<dbReference type="GO" id="GO:0008887">
    <property type="term" value="F:glycerate kinase activity"/>
    <property type="evidence" value="ECO:0007669"/>
    <property type="project" value="InterPro"/>
</dbReference>
<dbReference type="InterPro" id="IPR038614">
    <property type="entry name" value="GK_N_sf"/>
</dbReference>
<dbReference type="InterPro" id="IPR039760">
    <property type="entry name" value="MOFRL_protein"/>
</dbReference>
<feature type="domain" description="MOFRL-associated" evidence="2">
    <location>
        <begin position="7"/>
        <end position="228"/>
    </location>
</feature>
<dbReference type="Proteomes" id="UP000324176">
    <property type="component" value="Unassembled WGS sequence"/>
</dbReference>
<evidence type="ECO:0000259" key="1">
    <source>
        <dbReference type="Pfam" id="PF05161"/>
    </source>
</evidence>
<proteinExistence type="predicted"/>
<dbReference type="EMBL" id="CP011451">
    <property type="protein sequence ID" value="AKH36642.1"/>
    <property type="molecule type" value="Genomic_DNA"/>
</dbReference>
<reference evidence="3 5" key="2">
    <citation type="journal article" date="2016" name="Genome Announc.">
        <title>Genome Sequence of Nitrosomonas communis Strain Nm2, a Mesophilic Ammonia-Oxidizing Bacterium Isolated from Mediterranean Soil.</title>
        <authorList>
            <person name="Kozlowski J.A."/>
            <person name="Kits K.D."/>
            <person name="Stein L.Y."/>
        </authorList>
    </citation>
    <scope>NUCLEOTIDE SEQUENCE [LARGE SCALE GENOMIC DNA]</scope>
    <source>
        <strain evidence="3 5">Nm2</strain>
    </source>
</reference>
<sequence length="423" mass="45029">MNPRELLLNSFQAALAAADPLKIIPTHLPSPPEGKTLVVGAGKAAAAMAQAVEAHWPAKANLEGIVITRYGHGLPTQKIAVIEAGHPLPDQHGELTTRAILARVQTLNANDLLLGLFSGGGSSLLSLPITGVSVGELKDITRQLLLCGASIQEINTVRKHLSAVLGGRLAAACRAPIHCLIISDVTGDEPTHIASGPCAPDPTTYADALAVIKHYAVHASSHVMNILQNKSQHNEEETPKPGDPIFKNVKNCVIATAHQSLTAAEHFFRMHHITPLMLGDTVTGEAREVAKVYAAMAKEIRHYGKPFKPPVALISGGETTVTVKGHGRGGRNTEFLLSLAIALDGLKEIYALACDTDGIDGTEQNAGAIFTPDSLTRAHQFGLNPNPLLNNNNAYTFFEQLNDLLITGPTRTNVNDYRVVLIL</sequence>
<evidence type="ECO:0000313" key="5">
    <source>
        <dbReference type="Proteomes" id="UP000034156"/>
    </source>
</evidence>
<gene>
    <name evidence="3" type="ORF">AAW31_00520</name>
    <name evidence="4" type="ORF">BCL69_10125</name>
</gene>
<dbReference type="GO" id="GO:0005737">
    <property type="term" value="C:cytoplasm"/>
    <property type="evidence" value="ECO:0007669"/>
    <property type="project" value="TreeGrafter"/>
</dbReference>
<feature type="domain" description="MOFRL" evidence="1">
    <location>
        <begin position="311"/>
        <end position="416"/>
    </location>
</feature>
<evidence type="ECO:0000313" key="6">
    <source>
        <dbReference type="Proteomes" id="UP000324176"/>
    </source>
</evidence>
<accession>A0A0F7KD50</accession>
<dbReference type="InterPro" id="IPR037035">
    <property type="entry name" value="GK-like_C_sf"/>
</dbReference>
<dbReference type="PATRIC" id="fig|44574.3.peg.132"/>
<organism evidence="3 5">
    <name type="scientific">Nitrosomonas communis</name>
    <dbReference type="NCBI Taxonomy" id="44574"/>
    <lineage>
        <taxon>Bacteria</taxon>
        <taxon>Pseudomonadati</taxon>
        <taxon>Pseudomonadota</taxon>
        <taxon>Betaproteobacteria</taxon>
        <taxon>Nitrosomonadales</taxon>
        <taxon>Nitrosomonadaceae</taxon>
        <taxon>Nitrosomonas</taxon>
    </lineage>
</organism>
<reference evidence="4 6" key="3">
    <citation type="submission" date="2019-07" db="EMBL/GenBank/DDBJ databases">
        <title>Active sludge and wastewater microbial communities from Klosterneuburg, Austria.</title>
        <authorList>
            <person name="Wagner M."/>
        </authorList>
    </citation>
    <scope>NUCLEOTIDE SEQUENCE [LARGE SCALE GENOMIC DNA]</scope>
    <source>
        <strain evidence="4 6">Nm2</strain>
    </source>
</reference>
<dbReference type="Gene3D" id="3.40.50.10180">
    <property type="entry name" value="Glycerate kinase, MOFRL-like N-terminal domain"/>
    <property type="match status" value="1"/>
</dbReference>
<dbReference type="KEGG" id="nco:AAW31_00520"/>
<keyword evidence="3" id="KW-0670">Pyruvate</keyword>
<evidence type="ECO:0000313" key="3">
    <source>
        <dbReference type="EMBL" id="AKH36642.1"/>
    </source>
</evidence>
<dbReference type="Pfam" id="PF05161">
    <property type="entry name" value="MOFRL"/>
    <property type="match status" value="1"/>
</dbReference>
<protein>
    <submittedName>
        <fullName evidence="3">Hydroxypyruvate reductase</fullName>
    </submittedName>
</protein>
<dbReference type="Gene3D" id="3.40.1480.10">
    <property type="entry name" value="MOFRL domain"/>
    <property type="match status" value="1"/>
</dbReference>
<dbReference type="Pfam" id="PF13660">
    <property type="entry name" value="DUF4147"/>
    <property type="match status" value="1"/>
</dbReference>
<dbReference type="PANTHER" id="PTHR12227:SF0">
    <property type="entry name" value="GLYCERATE KINASE"/>
    <property type="match status" value="1"/>
</dbReference>
<dbReference type="OrthoDB" id="9766552at2"/>
<dbReference type="InterPro" id="IPR025286">
    <property type="entry name" value="MOFRL_assoc_dom"/>
</dbReference>
<dbReference type="RefSeq" id="WP_046848745.1">
    <property type="nucleotide sequence ID" value="NZ_CP011451.1"/>
</dbReference>
<reference evidence="5" key="1">
    <citation type="submission" date="2015-05" db="EMBL/GenBank/DDBJ databases">
        <title>Draft genome of Nitrosomonas communis strain Nm2.</title>
        <authorList>
            <person name="Kozlowski J.A."/>
            <person name="Kits K.D."/>
            <person name="Stein L.Y."/>
        </authorList>
    </citation>
    <scope>NUCLEOTIDE SEQUENCE [LARGE SCALE GENOMIC DNA]</scope>
    <source>
        <strain evidence="5">Nm2</strain>
    </source>
</reference>
<evidence type="ECO:0000259" key="2">
    <source>
        <dbReference type="Pfam" id="PF13660"/>
    </source>
</evidence>
<dbReference type="SUPFAM" id="SSF82544">
    <property type="entry name" value="GckA/TtuD-like"/>
    <property type="match status" value="1"/>
</dbReference>